<feature type="compositionally biased region" description="Basic residues" evidence="1">
    <location>
        <begin position="267"/>
        <end position="283"/>
    </location>
</feature>
<protein>
    <recommendedName>
        <fullName evidence="2">Integrase zinc-binding domain-containing protein</fullName>
    </recommendedName>
</protein>
<proteinExistence type="predicted"/>
<feature type="domain" description="Integrase zinc-binding" evidence="2">
    <location>
        <begin position="613"/>
        <end position="664"/>
    </location>
</feature>
<feature type="region of interest" description="Disordered" evidence="1">
    <location>
        <begin position="116"/>
        <end position="141"/>
    </location>
</feature>
<feature type="region of interest" description="Disordered" evidence="1">
    <location>
        <begin position="163"/>
        <end position="214"/>
    </location>
</feature>
<comment type="caution">
    <text evidence="3">The sequence shown here is derived from an EMBL/GenBank/DDBJ whole genome shotgun (WGS) entry which is preliminary data.</text>
</comment>
<dbReference type="PANTHER" id="PTHR47266">
    <property type="entry name" value="ENDONUCLEASE-RELATED"/>
    <property type="match status" value="1"/>
</dbReference>
<evidence type="ECO:0000313" key="3">
    <source>
        <dbReference type="EMBL" id="GBG73233.1"/>
    </source>
</evidence>
<feature type="region of interest" description="Disordered" evidence="1">
    <location>
        <begin position="799"/>
        <end position="833"/>
    </location>
</feature>
<dbReference type="InterPro" id="IPR041588">
    <property type="entry name" value="Integrase_H2C2"/>
</dbReference>
<dbReference type="Gramene" id="GBG73233">
    <property type="protein sequence ID" value="GBG73233"/>
    <property type="gene ID" value="CBR_g12950"/>
</dbReference>
<dbReference type="AlphaFoldDB" id="A0A388KTH3"/>
<dbReference type="Proteomes" id="UP000265515">
    <property type="component" value="Unassembled WGS sequence"/>
</dbReference>
<organism evidence="3 4">
    <name type="scientific">Chara braunii</name>
    <name type="common">Braun's stonewort</name>
    <dbReference type="NCBI Taxonomy" id="69332"/>
    <lineage>
        <taxon>Eukaryota</taxon>
        <taxon>Viridiplantae</taxon>
        <taxon>Streptophyta</taxon>
        <taxon>Charophyceae</taxon>
        <taxon>Charales</taxon>
        <taxon>Characeae</taxon>
        <taxon>Chara</taxon>
    </lineage>
</organism>
<dbReference type="Pfam" id="PF17921">
    <property type="entry name" value="Integrase_H2C2"/>
    <property type="match status" value="1"/>
</dbReference>
<dbReference type="STRING" id="69332.A0A388KTH3"/>
<dbReference type="EMBL" id="BFEA01000179">
    <property type="protein sequence ID" value="GBG73233.1"/>
    <property type="molecule type" value="Genomic_DNA"/>
</dbReference>
<name>A0A388KTH3_CHABU</name>
<dbReference type="Gene3D" id="1.10.340.70">
    <property type="match status" value="1"/>
</dbReference>
<feature type="compositionally biased region" description="Basic residues" evidence="1">
    <location>
        <begin position="189"/>
        <end position="203"/>
    </location>
</feature>
<evidence type="ECO:0000256" key="1">
    <source>
        <dbReference type="SAM" id="MobiDB-lite"/>
    </source>
</evidence>
<gene>
    <name evidence="3" type="ORF">CBR_g12950</name>
</gene>
<feature type="region of interest" description="Disordered" evidence="1">
    <location>
        <begin position="263"/>
        <end position="286"/>
    </location>
</feature>
<feature type="region of interest" description="Disordered" evidence="1">
    <location>
        <begin position="393"/>
        <end position="412"/>
    </location>
</feature>
<accession>A0A388KTH3</accession>
<reference evidence="3 4" key="1">
    <citation type="journal article" date="2018" name="Cell">
        <title>The Chara Genome: Secondary Complexity and Implications for Plant Terrestrialization.</title>
        <authorList>
            <person name="Nishiyama T."/>
            <person name="Sakayama H."/>
            <person name="Vries J.D."/>
            <person name="Buschmann H."/>
            <person name="Saint-Marcoux D."/>
            <person name="Ullrich K.K."/>
            <person name="Haas F.B."/>
            <person name="Vanderstraeten L."/>
            <person name="Becker D."/>
            <person name="Lang D."/>
            <person name="Vosolsobe S."/>
            <person name="Rombauts S."/>
            <person name="Wilhelmsson P.K.I."/>
            <person name="Janitza P."/>
            <person name="Kern R."/>
            <person name="Heyl A."/>
            <person name="Rumpler F."/>
            <person name="Villalobos L.I.A.C."/>
            <person name="Clay J.M."/>
            <person name="Skokan R."/>
            <person name="Toyoda A."/>
            <person name="Suzuki Y."/>
            <person name="Kagoshima H."/>
            <person name="Schijlen E."/>
            <person name="Tajeshwar N."/>
            <person name="Catarino B."/>
            <person name="Hetherington A.J."/>
            <person name="Saltykova A."/>
            <person name="Bonnot C."/>
            <person name="Breuninger H."/>
            <person name="Symeonidi A."/>
            <person name="Radhakrishnan G.V."/>
            <person name="Van Nieuwerburgh F."/>
            <person name="Deforce D."/>
            <person name="Chang C."/>
            <person name="Karol K.G."/>
            <person name="Hedrich R."/>
            <person name="Ulvskov P."/>
            <person name="Glockner G."/>
            <person name="Delwiche C.F."/>
            <person name="Petrasek J."/>
            <person name="Van de Peer Y."/>
            <person name="Friml J."/>
            <person name="Beilby M."/>
            <person name="Dolan L."/>
            <person name="Kohara Y."/>
            <person name="Sugano S."/>
            <person name="Fujiyama A."/>
            <person name="Delaux P.-M."/>
            <person name="Quint M."/>
            <person name="TheiBen G."/>
            <person name="Hagemann M."/>
            <person name="Harholt J."/>
            <person name="Dunand C."/>
            <person name="Zachgo S."/>
            <person name="Langdale J."/>
            <person name="Maumus F."/>
            <person name="Straeten D.V.D."/>
            <person name="Gould S.B."/>
            <person name="Rensing S.A."/>
        </authorList>
    </citation>
    <scope>NUCLEOTIDE SEQUENCE [LARGE SCALE GENOMIC DNA]</scope>
    <source>
        <strain evidence="3 4">S276</strain>
    </source>
</reference>
<dbReference type="InterPro" id="IPR052160">
    <property type="entry name" value="Gypsy_RT_Integrase-like"/>
</dbReference>
<evidence type="ECO:0000313" key="4">
    <source>
        <dbReference type="Proteomes" id="UP000265515"/>
    </source>
</evidence>
<feature type="compositionally biased region" description="Polar residues" evidence="1">
    <location>
        <begin position="178"/>
        <end position="188"/>
    </location>
</feature>
<feature type="compositionally biased region" description="Acidic residues" evidence="1">
    <location>
        <begin position="124"/>
        <end position="135"/>
    </location>
</feature>
<sequence length="1046" mass="117886">MVRKVPGLAEESQCAIFLSNFTECESVSLTRRGAIGRKLTWETVKQSLEDGELDQVYQFRMIQQRQKRTTRVVTEGAGINLQQLIADGIAKYQPDQQKAVGKQVLTVIQPQARAAKKGKVVEQVENDDDDDEEEEPTKLTKRYSPYGPWSFYNQVVPPVGGPTAHSAGGYPNAPAQGVNLQGGANSSSRHPRLRSTSPVKRRVRGEDKANRVTGKPVRAEAVEVADKVPTMVDETVKGTDAEATGTGKVEMTARGLIGGMRKMSGLGRKRKDGLKQSSKRRYKHVTEKSHPVPVLIALEEEFYYEQKRELVRQMKEDAEHGPCRINERTEGNLIIGESGFLTPQEKGLMVEVMKERHCAYAFDDDEHRRLDVDKVPMIRIHIVPHVPWNLRGPRYPNPAEERRSDERANEDIPPVDAFLDEEEDVKLHINAHVVGVSGVLVQGQSAFLAPAGYVKRADIVLKNFEEEDPWGGKDVEWMAKLALAETFRVEEDPLAIESGAYSVDTHARYAANVSFLVNSIVQVHEDGEESRDPVRDMEEDEFEEGEIIKVFRAVKYKSVYRDLGLLLSCKIREREATKKVTEMLPRFLVRNGHLFIKNEVGNPRTVICGRNRQIDVIATLHDGPAGGHKAFALTYAKARELYYWEGMSEMIRKYCESCVPCQIRALTMYKETLHPRIVRDAGAVVHLDLLAMPQGVGDYNYIFDARDNLTRFEDQPRSEPVMEDGERDEMRPLLLDELPLPADSRLDERPTELEGSLTAQLYDMESPRAQMRQKVSRPSAMDIETEQVEAEILGLDREDPTEGIQTQRVGSSPMDFGGTPRRDSDRSEASMSVHVEGQTTGGLKVLYDDLTMQRAYIGSSLGAAREATEQVRDYTRRVAIRSFELSRDRQTEQDALREMAEVARGEVLQDAVQRISTLEQVNKGLRDMVRDLVASVEQARQSTSILEQRITDLEEGQKRQATIGLVHERRTEVQQAPIGQANVPHEVERGGMRLDTPRRDSRTEEPLRAMGMTCEEAAVVDKLMLEPDEIKRWREAKACGWTGSLP</sequence>
<evidence type="ECO:0000259" key="2">
    <source>
        <dbReference type="Pfam" id="PF17921"/>
    </source>
</evidence>
<feature type="compositionally biased region" description="Basic and acidic residues" evidence="1">
    <location>
        <begin position="399"/>
        <end position="410"/>
    </location>
</feature>
<keyword evidence="4" id="KW-1185">Reference proteome</keyword>